<keyword evidence="4 6" id="KW-0472">Membrane</keyword>
<proteinExistence type="inferred from homology"/>
<evidence type="ECO:0000256" key="4">
    <source>
        <dbReference type="ARBA" id="ARBA00023136"/>
    </source>
</evidence>
<dbReference type="PANTHER" id="PTHR43229">
    <property type="entry name" value="NODULATION PROTEIN J"/>
    <property type="match status" value="1"/>
</dbReference>
<protein>
    <recommendedName>
        <fullName evidence="6">Transport permease protein</fullName>
    </recommendedName>
</protein>
<reference evidence="8 9" key="1">
    <citation type="submission" date="2019-06" db="EMBL/GenBank/DDBJ databases">
        <title>Sequencing the genomes of 1000 actinobacteria strains.</title>
        <authorList>
            <person name="Klenk H.-P."/>
        </authorList>
    </citation>
    <scope>NUCLEOTIDE SEQUENCE [LARGE SCALE GENOMIC DNA]</scope>
    <source>
        <strain evidence="8 9">DSM 24617</strain>
    </source>
</reference>
<evidence type="ECO:0000313" key="9">
    <source>
        <dbReference type="Proteomes" id="UP000318336"/>
    </source>
</evidence>
<comment type="caution">
    <text evidence="8">The sequence shown here is derived from an EMBL/GenBank/DDBJ whole genome shotgun (WGS) entry which is preliminary data.</text>
</comment>
<evidence type="ECO:0000313" key="8">
    <source>
        <dbReference type="EMBL" id="TQL32868.1"/>
    </source>
</evidence>
<dbReference type="RefSeq" id="WP_142004962.1">
    <property type="nucleotide sequence ID" value="NZ_CAJTBP010000001.1"/>
</dbReference>
<feature type="transmembrane region" description="Helical" evidence="6">
    <location>
        <begin position="114"/>
        <end position="144"/>
    </location>
</feature>
<keyword evidence="2 6" id="KW-0812">Transmembrane</keyword>
<evidence type="ECO:0000256" key="5">
    <source>
        <dbReference type="ARBA" id="ARBA00023251"/>
    </source>
</evidence>
<keyword evidence="6" id="KW-0813">Transport</keyword>
<dbReference type="GO" id="GO:0046677">
    <property type="term" value="P:response to antibiotic"/>
    <property type="evidence" value="ECO:0007669"/>
    <property type="project" value="UniProtKB-KW"/>
</dbReference>
<gene>
    <name evidence="8" type="ORF">FB554_1001</name>
</gene>
<dbReference type="InterPro" id="IPR051784">
    <property type="entry name" value="Nod_factor_ABC_transporter"/>
</dbReference>
<feature type="transmembrane region" description="Helical" evidence="6">
    <location>
        <begin position="191"/>
        <end position="210"/>
    </location>
</feature>
<feature type="transmembrane region" description="Helical" evidence="6">
    <location>
        <begin position="156"/>
        <end position="179"/>
    </location>
</feature>
<keyword evidence="9" id="KW-1185">Reference proteome</keyword>
<name>A0A542XAL0_9MICO</name>
<dbReference type="PROSITE" id="PS51012">
    <property type="entry name" value="ABC_TM2"/>
    <property type="match status" value="1"/>
</dbReference>
<evidence type="ECO:0000256" key="2">
    <source>
        <dbReference type="ARBA" id="ARBA00022692"/>
    </source>
</evidence>
<keyword evidence="3 6" id="KW-1133">Transmembrane helix</keyword>
<evidence type="ECO:0000259" key="7">
    <source>
        <dbReference type="PROSITE" id="PS51012"/>
    </source>
</evidence>
<dbReference type="Pfam" id="PF01061">
    <property type="entry name" value="ABC2_membrane"/>
    <property type="match status" value="1"/>
</dbReference>
<evidence type="ECO:0000256" key="6">
    <source>
        <dbReference type="RuleBase" id="RU361157"/>
    </source>
</evidence>
<dbReference type="PIRSF" id="PIRSF006648">
    <property type="entry name" value="DrrB"/>
    <property type="match status" value="1"/>
</dbReference>
<keyword evidence="6" id="KW-1003">Cell membrane</keyword>
<feature type="domain" description="ABC transmembrane type-2" evidence="7">
    <location>
        <begin position="38"/>
        <end position="271"/>
    </location>
</feature>
<dbReference type="InterPro" id="IPR047817">
    <property type="entry name" value="ABC2_TM_bact-type"/>
</dbReference>
<dbReference type="GO" id="GO:0140359">
    <property type="term" value="F:ABC-type transporter activity"/>
    <property type="evidence" value="ECO:0007669"/>
    <property type="project" value="InterPro"/>
</dbReference>
<sequence>MSATEATSGVAVPEQPWWRRVWNLRDYWLTVYRRTWKGSVVNSFVTPLLYVAAMGMLLGSYVQADPATLDGAPSYLAFVVPGMLAAQTMMMAFGESTYPVMGQIKWHKTYFSMLATPLGVPEIVLANLGFVVARVALASAVFVAVMVPFGVLASPWGALGAIAVQLVAGVAFAGPIYAFAASSDNEQGFTVIFRVLLLPLFLFSGGFFPVSNLGPALETAAAFTPLFHATELTRSLMIGTTETGPALVHLAYLATLAAVGVALSIRALQRRLVR</sequence>
<evidence type="ECO:0000256" key="3">
    <source>
        <dbReference type="ARBA" id="ARBA00022989"/>
    </source>
</evidence>
<dbReference type="InterPro" id="IPR000412">
    <property type="entry name" value="ABC_2_transport"/>
</dbReference>
<dbReference type="PRINTS" id="PR00164">
    <property type="entry name" value="ABC2TRNSPORT"/>
</dbReference>
<comment type="similarity">
    <text evidence="6">Belongs to the ABC-2 integral membrane protein family.</text>
</comment>
<feature type="transmembrane region" description="Helical" evidence="6">
    <location>
        <begin position="40"/>
        <end position="62"/>
    </location>
</feature>
<keyword evidence="5" id="KW-0046">Antibiotic resistance</keyword>
<dbReference type="EMBL" id="VFOK01000001">
    <property type="protein sequence ID" value="TQL32868.1"/>
    <property type="molecule type" value="Genomic_DNA"/>
</dbReference>
<dbReference type="PANTHER" id="PTHR43229:SF2">
    <property type="entry name" value="NODULATION PROTEIN J"/>
    <property type="match status" value="1"/>
</dbReference>
<dbReference type="GO" id="GO:0043190">
    <property type="term" value="C:ATP-binding cassette (ABC) transporter complex"/>
    <property type="evidence" value="ECO:0007669"/>
    <property type="project" value="InterPro"/>
</dbReference>
<dbReference type="AlphaFoldDB" id="A0A542XAL0"/>
<organism evidence="8 9">
    <name type="scientific">Barrientosiimonas humi</name>
    <dbReference type="NCBI Taxonomy" id="999931"/>
    <lineage>
        <taxon>Bacteria</taxon>
        <taxon>Bacillati</taxon>
        <taxon>Actinomycetota</taxon>
        <taxon>Actinomycetes</taxon>
        <taxon>Micrococcales</taxon>
        <taxon>Dermacoccaceae</taxon>
        <taxon>Barrientosiimonas</taxon>
    </lineage>
</organism>
<accession>A0A542XAL0</accession>
<dbReference type="Proteomes" id="UP000318336">
    <property type="component" value="Unassembled WGS sequence"/>
</dbReference>
<feature type="transmembrane region" description="Helical" evidence="6">
    <location>
        <begin position="246"/>
        <end position="268"/>
    </location>
</feature>
<comment type="subcellular location">
    <subcellularLocation>
        <location evidence="6">Cell membrane</location>
        <topology evidence="6">Multi-pass membrane protein</topology>
    </subcellularLocation>
    <subcellularLocation>
        <location evidence="1">Membrane</location>
        <topology evidence="1">Multi-pass membrane protein</topology>
    </subcellularLocation>
</comment>
<evidence type="ECO:0000256" key="1">
    <source>
        <dbReference type="ARBA" id="ARBA00004141"/>
    </source>
</evidence>
<dbReference type="InterPro" id="IPR013525">
    <property type="entry name" value="ABC2_TM"/>
</dbReference>
<dbReference type="OrthoDB" id="9778589at2"/>
<feature type="transmembrane region" description="Helical" evidence="6">
    <location>
        <begin position="74"/>
        <end position="93"/>
    </location>
</feature>